<dbReference type="Gene3D" id="1.20.120.530">
    <property type="entry name" value="GntR ligand-binding domain-like"/>
    <property type="match status" value="1"/>
</dbReference>
<dbReference type="InterPro" id="IPR011711">
    <property type="entry name" value="GntR_C"/>
</dbReference>
<comment type="caution">
    <text evidence="6">The sequence shown here is derived from an EMBL/GenBank/DDBJ whole genome shotgun (WGS) entry which is preliminary data.</text>
</comment>
<accession>A0ABU8VH51</accession>
<protein>
    <submittedName>
        <fullName evidence="6">GntR family transcriptional regulator</fullName>
    </submittedName>
</protein>
<evidence type="ECO:0000256" key="4">
    <source>
        <dbReference type="SAM" id="MobiDB-lite"/>
    </source>
</evidence>
<reference evidence="6 7" key="1">
    <citation type="submission" date="2024-03" db="EMBL/GenBank/DDBJ databases">
        <title>Novel species of the genus Variovorax.</title>
        <authorList>
            <person name="Liu Q."/>
            <person name="Xin Y.-H."/>
        </authorList>
    </citation>
    <scope>NUCLEOTIDE SEQUENCE [LARGE SCALE GENOMIC DNA]</scope>
    <source>
        <strain evidence="6 7">KACC 18899</strain>
    </source>
</reference>
<dbReference type="InterPro" id="IPR036390">
    <property type="entry name" value="WH_DNA-bd_sf"/>
</dbReference>
<feature type="region of interest" description="Disordered" evidence="4">
    <location>
        <begin position="243"/>
        <end position="272"/>
    </location>
</feature>
<dbReference type="SMART" id="SM00895">
    <property type="entry name" value="FCD"/>
    <property type="match status" value="1"/>
</dbReference>
<dbReference type="InterPro" id="IPR000524">
    <property type="entry name" value="Tscrpt_reg_HTH_GntR"/>
</dbReference>
<evidence type="ECO:0000256" key="1">
    <source>
        <dbReference type="ARBA" id="ARBA00023015"/>
    </source>
</evidence>
<dbReference type="SUPFAM" id="SSF48008">
    <property type="entry name" value="GntR ligand-binding domain-like"/>
    <property type="match status" value="1"/>
</dbReference>
<evidence type="ECO:0000256" key="2">
    <source>
        <dbReference type="ARBA" id="ARBA00023125"/>
    </source>
</evidence>
<keyword evidence="7" id="KW-1185">Reference proteome</keyword>
<dbReference type="RefSeq" id="WP_340358243.1">
    <property type="nucleotide sequence ID" value="NZ_JBBKZU010000007.1"/>
</dbReference>
<dbReference type="PRINTS" id="PR00035">
    <property type="entry name" value="HTHGNTR"/>
</dbReference>
<keyword evidence="1" id="KW-0805">Transcription regulation</keyword>
<dbReference type="SMART" id="SM00345">
    <property type="entry name" value="HTH_GNTR"/>
    <property type="match status" value="1"/>
</dbReference>
<evidence type="ECO:0000256" key="3">
    <source>
        <dbReference type="ARBA" id="ARBA00023163"/>
    </source>
</evidence>
<evidence type="ECO:0000259" key="5">
    <source>
        <dbReference type="PROSITE" id="PS50949"/>
    </source>
</evidence>
<organism evidence="6 7">
    <name type="scientific">Variovorax ureilyticus</name>
    <dbReference type="NCBI Taxonomy" id="1836198"/>
    <lineage>
        <taxon>Bacteria</taxon>
        <taxon>Pseudomonadati</taxon>
        <taxon>Pseudomonadota</taxon>
        <taxon>Betaproteobacteria</taxon>
        <taxon>Burkholderiales</taxon>
        <taxon>Comamonadaceae</taxon>
        <taxon>Variovorax</taxon>
    </lineage>
</organism>
<dbReference type="CDD" id="cd07377">
    <property type="entry name" value="WHTH_GntR"/>
    <property type="match status" value="1"/>
</dbReference>
<dbReference type="InterPro" id="IPR036388">
    <property type="entry name" value="WH-like_DNA-bd_sf"/>
</dbReference>
<feature type="domain" description="HTH gntR-type" evidence="5">
    <location>
        <begin position="18"/>
        <end position="88"/>
    </location>
</feature>
<evidence type="ECO:0000313" key="7">
    <source>
        <dbReference type="Proteomes" id="UP001365846"/>
    </source>
</evidence>
<dbReference type="PANTHER" id="PTHR43537">
    <property type="entry name" value="TRANSCRIPTIONAL REGULATOR, GNTR FAMILY"/>
    <property type="match status" value="1"/>
</dbReference>
<gene>
    <name evidence="6" type="ORF">WKW77_18120</name>
</gene>
<dbReference type="Pfam" id="PF07729">
    <property type="entry name" value="FCD"/>
    <property type="match status" value="1"/>
</dbReference>
<dbReference type="Proteomes" id="UP001365846">
    <property type="component" value="Unassembled WGS sequence"/>
</dbReference>
<dbReference type="Gene3D" id="1.10.10.10">
    <property type="entry name" value="Winged helix-like DNA-binding domain superfamily/Winged helix DNA-binding domain"/>
    <property type="match status" value="1"/>
</dbReference>
<dbReference type="Pfam" id="PF00392">
    <property type="entry name" value="GntR"/>
    <property type="match status" value="1"/>
</dbReference>
<evidence type="ECO:0000313" key="6">
    <source>
        <dbReference type="EMBL" id="MEJ8813007.1"/>
    </source>
</evidence>
<proteinExistence type="predicted"/>
<name>A0ABU8VH51_9BURK</name>
<keyword evidence="2" id="KW-0238">DNA-binding</keyword>
<dbReference type="InterPro" id="IPR008920">
    <property type="entry name" value="TF_FadR/GntR_C"/>
</dbReference>
<dbReference type="EMBL" id="JBBKZU010000007">
    <property type="protein sequence ID" value="MEJ8813007.1"/>
    <property type="molecule type" value="Genomic_DNA"/>
</dbReference>
<sequence>MPSPLDRDDFDVVPINPQRIFQEVANQLRRLISEGKLRPGDKLPPERELAKRFGVSRNTMREALRALELSGLIELRLGATGGAFVLPGSSNAVVAGMRDLYFLGAITPQHLTEARIAVSAAVIRVACERITDEEIDALEANVAAAARAKQAGDFEERTRHHQAFHVMLARTTHNPVLIATTEGIMEITRQFVKAIGPTDQQDYTHPSRKRLLKHLRARNAEKAVAEMSSALTKLHRGYMVNAVAPGTTAPAPPRPPRDPKPAKARPRAPGAA</sequence>
<dbReference type="PROSITE" id="PS50949">
    <property type="entry name" value="HTH_GNTR"/>
    <property type="match status" value="1"/>
</dbReference>
<keyword evidence="3" id="KW-0804">Transcription</keyword>
<dbReference type="PANTHER" id="PTHR43537:SF5">
    <property type="entry name" value="UXU OPERON TRANSCRIPTIONAL REGULATOR"/>
    <property type="match status" value="1"/>
</dbReference>
<dbReference type="SUPFAM" id="SSF46785">
    <property type="entry name" value="Winged helix' DNA-binding domain"/>
    <property type="match status" value="1"/>
</dbReference>